<name>A0AAD9V2K3_ACRCE</name>
<evidence type="ECO:0000313" key="1">
    <source>
        <dbReference type="EMBL" id="KAK2558841.1"/>
    </source>
</evidence>
<gene>
    <name evidence="1" type="ORF">P5673_018452</name>
</gene>
<dbReference type="Proteomes" id="UP001249851">
    <property type="component" value="Unassembled WGS sequence"/>
</dbReference>
<dbReference type="PANTHER" id="PTHR47456">
    <property type="entry name" value="PHD-TYPE DOMAIN-CONTAINING PROTEIN"/>
    <property type="match status" value="1"/>
</dbReference>
<proteinExistence type="predicted"/>
<evidence type="ECO:0000313" key="2">
    <source>
        <dbReference type="Proteomes" id="UP001249851"/>
    </source>
</evidence>
<comment type="caution">
    <text evidence="1">The sequence shown here is derived from an EMBL/GenBank/DDBJ whole genome shotgun (WGS) entry which is preliminary data.</text>
</comment>
<organism evidence="1 2">
    <name type="scientific">Acropora cervicornis</name>
    <name type="common">Staghorn coral</name>
    <dbReference type="NCBI Taxonomy" id="6130"/>
    <lineage>
        <taxon>Eukaryota</taxon>
        <taxon>Metazoa</taxon>
        <taxon>Cnidaria</taxon>
        <taxon>Anthozoa</taxon>
        <taxon>Hexacorallia</taxon>
        <taxon>Scleractinia</taxon>
        <taxon>Astrocoeniina</taxon>
        <taxon>Acroporidae</taxon>
        <taxon>Acropora</taxon>
    </lineage>
</organism>
<dbReference type="AlphaFoldDB" id="A0AAD9V2K3"/>
<keyword evidence="2" id="KW-1185">Reference proteome</keyword>
<sequence length="114" mass="13071">MQQIARARNVQSYRKSVESLQKSKLYNGDPNITEYCEKVWLNCSEHCLQAFRVQQAVNIVNTINGIEAKKKVFKYGYLPSSLERSVFGIAVMIVESLVPQSYQDYCDIKLQISS</sequence>
<dbReference type="EMBL" id="JARQWQ010000042">
    <property type="protein sequence ID" value="KAK2558841.1"/>
    <property type="molecule type" value="Genomic_DNA"/>
</dbReference>
<reference evidence="1" key="1">
    <citation type="journal article" date="2023" name="G3 (Bethesda)">
        <title>Whole genome assembly and annotation of the endangered Caribbean coral Acropora cervicornis.</title>
        <authorList>
            <person name="Selwyn J.D."/>
            <person name="Vollmer S.V."/>
        </authorList>
    </citation>
    <scope>NUCLEOTIDE SEQUENCE</scope>
    <source>
        <strain evidence="1">K2</strain>
    </source>
</reference>
<reference evidence="1" key="2">
    <citation type="journal article" date="2023" name="Science">
        <title>Genomic signatures of disease resistance in endangered staghorn corals.</title>
        <authorList>
            <person name="Vollmer S.V."/>
            <person name="Selwyn J.D."/>
            <person name="Despard B.A."/>
            <person name="Roesel C.L."/>
        </authorList>
    </citation>
    <scope>NUCLEOTIDE SEQUENCE</scope>
    <source>
        <strain evidence="1">K2</strain>
    </source>
</reference>
<dbReference type="PANTHER" id="PTHR47456:SF4">
    <property type="entry name" value="SWIM-TYPE DOMAIN-CONTAINING PROTEIN"/>
    <property type="match status" value="1"/>
</dbReference>
<protein>
    <submittedName>
        <fullName evidence="1">Uncharacterized protein</fullName>
    </submittedName>
</protein>
<accession>A0AAD9V2K3</accession>